<dbReference type="Proteomes" id="UP000558997">
    <property type="component" value="Unassembled WGS sequence"/>
</dbReference>
<feature type="compositionally biased region" description="Polar residues" evidence="1">
    <location>
        <begin position="348"/>
        <end position="361"/>
    </location>
</feature>
<evidence type="ECO:0000256" key="1">
    <source>
        <dbReference type="SAM" id="MobiDB-lite"/>
    </source>
</evidence>
<comment type="caution">
    <text evidence="2">The sequence shown here is derived from an EMBL/GenBank/DDBJ whole genome shotgun (WGS) entry which is preliminary data.</text>
</comment>
<proteinExistence type="predicted"/>
<dbReference type="Gene3D" id="1.20.120.20">
    <property type="entry name" value="Apolipoprotein"/>
    <property type="match status" value="1"/>
</dbReference>
<feature type="region of interest" description="Disordered" evidence="1">
    <location>
        <begin position="312"/>
        <end position="370"/>
    </location>
</feature>
<reference evidence="2 3" key="1">
    <citation type="submission" date="2020-08" db="EMBL/GenBank/DDBJ databases">
        <title>Sequencing the genomes of 1000 actinobacteria strains.</title>
        <authorList>
            <person name="Klenk H.-P."/>
        </authorList>
    </citation>
    <scope>NUCLEOTIDE SEQUENCE [LARGE SCALE GENOMIC DNA]</scope>
    <source>
        <strain evidence="2 3">DSM 17294</strain>
    </source>
</reference>
<evidence type="ECO:0000313" key="3">
    <source>
        <dbReference type="Proteomes" id="UP000558997"/>
    </source>
</evidence>
<gene>
    <name evidence="2" type="ORF">HDA44_006738</name>
</gene>
<name>A0A841E4U3_9ACTN</name>
<evidence type="ECO:0000313" key="2">
    <source>
        <dbReference type="EMBL" id="MBB5983397.1"/>
    </source>
</evidence>
<dbReference type="RefSeq" id="WP_184841365.1">
    <property type="nucleotide sequence ID" value="NZ_BAAAVN010000023.1"/>
</dbReference>
<accession>A0A841E4U3</accession>
<dbReference type="AlphaFoldDB" id="A0A841E4U3"/>
<protein>
    <submittedName>
        <fullName evidence="2">Uncharacterized protein</fullName>
    </submittedName>
</protein>
<dbReference type="EMBL" id="JACHNF010000001">
    <property type="protein sequence ID" value="MBB5983397.1"/>
    <property type="molecule type" value="Genomic_DNA"/>
</dbReference>
<sequence>MTQPTEGPQPGRNWDVAMDRFGQLNDQQWGNVVAIASADREIIDKMIAKASKPSLKTRLNNKIREATGRVQAVYTHTAQRLSEGAVQLASQARQFGENVADRATEFGQEVAGRVQAGREAVGQAIQQGAQAVRDRATEFGQAASDIALNTRDSVVQGAQAAGQAIQQGAQVARDRATEFGQATADVARAGWDATVDGAQVAGQAVQQGARATADAAVAGGQRVAEAGRNVADRASRWGQVQKTRGSIIAEGARATMAALKNAGADPALKGAPTRDVNQLSAHWSNVHQTAATAEPATREAATGQALEGVVTTSQEQQRSGDGERAALAALGGVASPQAIAGQPPAQGTGENTQSPVNLTKGNDNKGIGGR</sequence>
<organism evidence="2 3">
    <name type="scientific">Kribbella solani</name>
    <dbReference type="NCBI Taxonomy" id="236067"/>
    <lineage>
        <taxon>Bacteria</taxon>
        <taxon>Bacillati</taxon>
        <taxon>Actinomycetota</taxon>
        <taxon>Actinomycetes</taxon>
        <taxon>Propionibacteriales</taxon>
        <taxon>Kribbellaceae</taxon>
        <taxon>Kribbella</taxon>
    </lineage>
</organism>
<keyword evidence="3" id="KW-1185">Reference proteome</keyword>